<dbReference type="VEuPathDB" id="TriTrypDB:LdBPK_061080.1"/>
<protein>
    <submittedName>
        <fullName evidence="4">Thioredoxin family protein</fullName>
    </submittedName>
</protein>
<comment type="caution">
    <text evidence="4">The sequence shown here is derived from an EMBL/GenBank/DDBJ whole genome shotgun (WGS) entry which is preliminary data.</text>
</comment>
<dbReference type="VEuPathDB" id="TriTrypDB:LdBPK_061090.1"/>
<feature type="coiled-coil region" evidence="1">
    <location>
        <begin position="314"/>
        <end position="348"/>
    </location>
</feature>
<evidence type="ECO:0000256" key="1">
    <source>
        <dbReference type="SAM" id="Coils"/>
    </source>
</evidence>
<dbReference type="PROSITE" id="PS51352">
    <property type="entry name" value="THIOREDOXIN_2"/>
    <property type="match status" value="1"/>
</dbReference>
<reference evidence="5" key="1">
    <citation type="submission" date="2019-02" db="EMBL/GenBank/DDBJ databases">
        <title>FDA dAtabase for Regulatory Grade micrObial Sequences (FDA-ARGOS): Supporting development and validation of Infectious Disease Dx tests.</title>
        <authorList>
            <person name="Duncan R."/>
            <person name="Fisher C."/>
            <person name="Tallon L."/>
            <person name="Sadzewicz L."/>
            <person name="Sengamalay N."/>
            <person name="Ott S."/>
            <person name="Godinez A."/>
            <person name="Nagaraj S."/>
            <person name="Vavikolanu K."/>
            <person name="Vyas G."/>
            <person name="Nadendla S."/>
            <person name="Aluvathingal J."/>
            <person name="Sichtig H."/>
        </authorList>
    </citation>
    <scope>NUCLEOTIDE SEQUENCE [LARGE SCALE GENOMIC DNA]</scope>
    <source>
        <strain evidence="5">FDAARGOS_360</strain>
    </source>
</reference>
<evidence type="ECO:0000313" key="5">
    <source>
        <dbReference type="Proteomes" id="UP000318821"/>
    </source>
</evidence>
<evidence type="ECO:0000313" key="4">
    <source>
        <dbReference type="EMBL" id="TPP49731.1"/>
    </source>
</evidence>
<dbReference type="Pfam" id="PF00085">
    <property type="entry name" value="Thioredoxin"/>
    <property type="match status" value="1"/>
</dbReference>
<dbReference type="InterPro" id="IPR017937">
    <property type="entry name" value="Thioredoxin_CS"/>
</dbReference>
<feature type="coiled-coil region" evidence="1">
    <location>
        <begin position="39"/>
        <end position="91"/>
    </location>
</feature>
<evidence type="ECO:0000259" key="3">
    <source>
        <dbReference type="PROSITE" id="PS51352"/>
    </source>
</evidence>
<dbReference type="VEuPathDB" id="TriTrypDB:LDHU3_06.1220"/>
<gene>
    <name evidence="4" type="ORF">CGC20_19865</name>
</gene>
<dbReference type="EMBL" id="RHLD01000054">
    <property type="protein sequence ID" value="TPP49731.1"/>
    <property type="molecule type" value="Genomic_DNA"/>
</dbReference>
<dbReference type="PANTHER" id="PTHR21694:SF18">
    <property type="entry name" value="COILED-COIL DOMAIN-CONTAINING PROTEIN 63"/>
    <property type="match status" value="1"/>
</dbReference>
<dbReference type="VEuPathDB" id="TriTrypDB:LdCL_060016000"/>
<name>A0A504XLI3_LEIDO</name>
<feature type="region of interest" description="Disordered" evidence="2">
    <location>
        <begin position="1"/>
        <end position="32"/>
    </location>
</feature>
<dbReference type="PANTHER" id="PTHR21694">
    <property type="entry name" value="COILED-COIL DOMAIN-CONTAINING PROTEIN 63"/>
    <property type="match status" value="1"/>
</dbReference>
<keyword evidence="1" id="KW-0175">Coiled coil</keyword>
<dbReference type="AlphaFoldDB" id="A0A504XLI3"/>
<dbReference type="InterPro" id="IPR036249">
    <property type="entry name" value="Thioredoxin-like_sf"/>
</dbReference>
<feature type="region of interest" description="Disordered" evidence="2">
    <location>
        <begin position="389"/>
        <end position="408"/>
    </location>
</feature>
<dbReference type="InterPro" id="IPR051876">
    <property type="entry name" value="ODA-DC/CCD"/>
</dbReference>
<accession>A0A504XLI3</accession>
<dbReference type="VEuPathDB" id="TriTrypDB:LdCL_060015900"/>
<feature type="domain" description="Thioredoxin" evidence="3">
    <location>
        <begin position="666"/>
        <end position="813"/>
    </location>
</feature>
<dbReference type="InterPro" id="IPR013766">
    <property type="entry name" value="Thioredoxin_domain"/>
</dbReference>
<dbReference type="PROSITE" id="PS00194">
    <property type="entry name" value="THIOREDOXIN_1"/>
    <property type="match status" value="1"/>
</dbReference>
<sequence>MTTAAPPFHAPRPPLTARSDPNSTAVSRGGTAAVAAMPETQVRRRLAEVETRLRDMEEEARRTRVLQEQEIANLEHDNVKLRERLEAIRMEECMSLAEARALQDHTSYQLTGGAPASHAESKLLGSTTIKYQNAKAEVQRRRRECAQAERQLAEARTRLADVRKARKELKGRSLAAEMSASMRVAAADNYRTLIHERLRGLEEQVAREQERFNSIATEAKQARIEIDALLVSQTSNEKMYRHWYDALLAKRREMAFLMEVCNLLCEERQQVVAELTEVQARMAEQSHQYEAAFDELTGVQDENAKTQAANCEQLEELRRLIAQTRTEREALEEENRCTKTAVERQRRRTVGHRLKEEANTTTTSAASRGSSAIDGECGIVAAGEAERVGDDGGAELRTPESESSLDGNQQQIRMFDDYYRKLSAIVQSDAIEDRYKVFDEMNAIERNMVALETEKAALVAQLSRVGGIRPATVPKSAQQPFTPTALATLAGADTLEDLTAVTTAVAAGKSSGTGALGASTDGTQERCNRMADLLDDLGATRDLVFEQQEEQETSAAVLEQVVAQVNQVFRGLGCSVDELRALTGMEGVQQTTLLQCLAMVEQRASEYLIAYSRRQRKRSSQATGARASPPSRDAARTILRRPDLLPKTQKNAVEATVMQQALPRSTDVTTRMPTVAALAIGGSLTLDDLVEERPLSTTELKEAEVVELNPANFHNVVKDPSKNVFVMFYAPWCGHCNNMKPTWLELADKYPIVGDVIIARIDASEYRGIAKEFDIHGFPTLKFFSKRDKSGKMEYEGPRELSAFVAYVAANKQ</sequence>
<dbReference type="Proteomes" id="UP000318821">
    <property type="component" value="Unassembled WGS sequence"/>
</dbReference>
<organism evidence="4 5">
    <name type="scientific">Leishmania donovani</name>
    <dbReference type="NCBI Taxonomy" id="5661"/>
    <lineage>
        <taxon>Eukaryota</taxon>
        <taxon>Discoba</taxon>
        <taxon>Euglenozoa</taxon>
        <taxon>Kinetoplastea</taxon>
        <taxon>Metakinetoplastina</taxon>
        <taxon>Trypanosomatida</taxon>
        <taxon>Trypanosomatidae</taxon>
        <taxon>Leishmaniinae</taxon>
        <taxon>Leishmania</taxon>
    </lineage>
</organism>
<dbReference type="SUPFAM" id="SSF52833">
    <property type="entry name" value="Thioredoxin-like"/>
    <property type="match status" value="1"/>
</dbReference>
<proteinExistence type="predicted"/>
<evidence type="ECO:0000256" key="2">
    <source>
        <dbReference type="SAM" id="MobiDB-lite"/>
    </source>
</evidence>
<dbReference type="Gene3D" id="3.40.30.10">
    <property type="entry name" value="Glutaredoxin"/>
    <property type="match status" value="1"/>
</dbReference>
<feature type="coiled-coil region" evidence="1">
    <location>
        <begin position="131"/>
        <end position="218"/>
    </location>
</feature>
<feature type="region of interest" description="Disordered" evidence="2">
    <location>
        <begin position="618"/>
        <end position="638"/>
    </location>
</feature>